<dbReference type="EMBL" id="JAUTXU010000012">
    <property type="protein sequence ID" value="KAK3722675.1"/>
    <property type="molecule type" value="Genomic_DNA"/>
</dbReference>
<protein>
    <submittedName>
        <fullName evidence="1">Uncharacterized protein</fullName>
    </submittedName>
</protein>
<sequence>MKLPTNGEHGGHHLPRAMENGIEKAASYGTAVVRTVTRTIVAREESKCPNGDDGSALCQKPVNTKTLPIVLGAVIPVVCAICVFIYLHRRNNKKQAVEDANDPHKSLDFGIEPGTTQPKNKRFGRNRELPEMQITDLGNDPVRPGQRPRGLSMDMLDSPYLLPAGLNGSRDESLHSMSRIHSHGEHDPYRPVTFVRGSSETSRPSRQFNENGSLYSSSTINTGNEKSNLVQHAQQMPQSFPKRGDSMSPTDSTPAEDFSAREMHSASRTGAHSRKTSASLSTPTLANISENAQLQQRSRKNSLPRKPVPQETEKALEQSPGERAASKRPPRKSSKAASLTPVIATRASDASYYGEEVPPPPAPPKVMEPQGFPFEDETARYSGRFSIDNSAPSQQYPVQQDNRMSVMGVRPLPMEDPQENAEQRANRIRSFYKEYFDDSRPPPPNAFYEDFDPAYLDANSQYYNAGGHAQPQKPFAQPVGRRAMTPPPRGAPQFDSGPGAHDRHHSTMSAAGPRGRPAQRMPPQKKLPPPKALNSLPTPHMLREDSALLNPIDFAPPTSFREMQNGRRPDSPSGIARPYSPSVKAFSPLVPSFDQLNVMPSPHELRKSGTFNSLDFAPPRFRGQESGNSSDAGSIRSARSGISPMQLDAVRAGAYRVSRIPKEYVTSREDLSSQLRPKMNLVSPS</sequence>
<evidence type="ECO:0000313" key="1">
    <source>
        <dbReference type="EMBL" id="KAK3722675.1"/>
    </source>
</evidence>
<name>A0ACC3NT89_9PEZI</name>
<comment type="caution">
    <text evidence="1">The sequence shown here is derived from an EMBL/GenBank/DDBJ whole genome shotgun (WGS) entry which is preliminary data.</text>
</comment>
<reference evidence="1" key="1">
    <citation type="submission" date="2023-07" db="EMBL/GenBank/DDBJ databases">
        <title>Black Yeasts Isolated from many extreme environments.</title>
        <authorList>
            <person name="Coleine C."/>
            <person name="Stajich J.E."/>
            <person name="Selbmann L."/>
        </authorList>
    </citation>
    <scope>NUCLEOTIDE SEQUENCE</scope>
    <source>
        <strain evidence="1">CCFEE 5714</strain>
    </source>
</reference>
<dbReference type="Proteomes" id="UP001281147">
    <property type="component" value="Unassembled WGS sequence"/>
</dbReference>
<gene>
    <name evidence="1" type="ORF">LTR37_002245</name>
</gene>
<evidence type="ECO:0000313" key="2">
    <source>
        <dbReference type="Proteomes" id="UP001281147"/>
    </source>
</evidence>
<accession>A0ACC3NT89</accession>
<proteinExistence type="predicted"/>
<organism evidence="1 2">
    <name type="scientific">Vermiconidia calcicola</name>
    <dbReference type="NCBI Taxonomy" id="1690605"/>
    <lineage>
        <taxon>Eukaryota</taxon>
        <taxon>Fungi</taxon>
        <taxon>Dikarya</taxon>
        <taxon>Ascomycota</taxon>
        <taxon>Pezizomycotina</taxon>
        <taxon>Dothideomycetes</taxon>
        <taxon>Dothideomycetidae</taxon>
        <taxon>Mycosphaerellales</taxon>
        <taxon>Extremaceae</taxon>
        <taxon>Vermiconidia</taxon>
    </lineage>
</organism>
<keyword evidence="2" id="KW-1185">Reference proteome</keyword>